<feature type="transmembrane region" description="Helical" evidence="1">
    <location>
        <begin position="6"/>
        <end position="36"/>
    </location>
</feature>
<dbReference type="OrthoDB" id="517004at2"/>
<accession>A0A1Z4GMX1</accession>
<proteinExistence type="predicted"/>
<evidence type="ECO:0000313" key="3">
    <source>
        <dbReference type="Proteomes" id="UP000218287"/>
    </source>
</evidence>
<keyword evidence="1" id="KW-0812">Transmembrane</keyword>
<protein>
    <submittedName>
        <fullName evidence="2">Uncharacterized protein</fullName>
    </submittedName>
</protein>
<keyword evidence="1" id="KW-1133">Transmembrane helix</keyword>
<gene>
    <name evidence="2" type="ORF">NIES21_45500</name>
</gene>
<reference evidence="2 3" key="1">
    <citation type="submission" date="2017-06" db="EMBL/GenBank/DDBJ databases">
        <title>Genome sequencing of cyanobaciteial culture collection at National Institute for Environmental Studies (NIES).</title>
        <authorList>
            <person name="Hirose Y."/>
            <person name="Shimura Y."/>
            <person name="Fujisawa T."/>
            <person name="Nakamura Y."/>
            <person name="Kawachi M."/>
        </authorList>
    </citation>
    <scope>NUCLEOTIDE SEQUENCE [LARGE SCALE GENOMIC DNA]</scope>
    <source>
        <strain evidence="2 3">NIES-21</strain>
    </source>
</reference>
<dbReference type="Proteomes" id="UP000218287">
    <property type="component" value="Chromosome"/>
</dbReference>
<keyword evidence="3" id="KW-1185">Reference proteome</keyword>
<dbReference type="AlphaFoldDB" id="A0A1Z4GMX1"/>
<name>A0A1Z4GMX1_9CYAN</name>
<keyword evidence="1" id="KW-0472">Membrane</keyword>
<dbReference type="EMBL" id="AP018174">
    <property type="protein sequence ID" value="BAY18698.1"/>
    <property type="molecule type" value="Genomic_DNA"/>
</dbReference>
<organism evidence="2 3">
    <name type="scientific">Anabaenopsis circularis NIES-21</name>
    <dbReference type="NCBI Taxonomy" id="1085406"/>
    <lineage>
        <taxon>Bacteria</taxon>
        <taxon>Bacillati</taxon>
        <taxon>Cyanobacteriota</taxon>
        <taxon>Cyanophyceae</taxon>
        <taxon>Nostocales</taxon>
        <taxon>Nodulariaceae</taxon>
        <taxon>Anabaenopsis</taxon>
    </lineage>
</organism>
<evidence type="ECO:0000313" key="2">
    <source>
        <dbReference type="EMBL" id="BAY18698.1"/>
    </source>
</evidence>
<evidence type="ECO:0000256" key="1">
    <source>
        <dbReference type="SAM" id="Phobius"/>
    </source>
</evidence>
<sequence length="65" mass="7373">MIPTLIIAWIVFTILWKIVKTTVSNALTIAAIIVLLQVGFGITPQDIWHQIIQFTQTLSQIRVNK</sequence>